<proteinExistence type="predicted"/>
<protein>
    <recommendedName>
        <fullName evidence="3">Peptidase M14</fullName>
    </recommendedName>
</protein>
<dbReference type="Gene3D" id="3.40.630.10">
    <property type="entry name" value="Zn peptidases"/>
    <property type="match status" value="1"/>
</dbReference>
<sequence length="468" mass="53672">DYVANLRLILVPIFNVDGHERESVYNRFTQVGPDSGFGTRRNALTLDLNRDFAKLETPECQALVRLASEFQPHIYVDLHTDDGMGHQYDILFSPAVNPTFPGERDALVRKRLAPYLVQSMEERGFLSRWIGWPANSLDLSKGIVGYGISTRLSTGYFETRQCISILSEAYPYKPYERRVRASDAFVRSILDFAATNRIDVCEAIDGARSKAIEWAQETGRHTIALGCRADRERGHEIAWQGKRFDVIMSEITGRRYPLYSEEDLTYNLPFFDKMLPRATAVMPHGYLMDAAFEHVAETLRRHAINVRRLSEPFECDVDIYRIKSASFQEQPYQGHHPLSDIEGAWSTEKRLFPAGTYWIPLAHPAGLTAMHLLEPESADALLVWNAFDTIFERGIILERWALEENARDLLEDETIRREYEEALADSAFAADPNARLEFFFQKTPYVEERERLYPVFRVLHGGPVKLAP</sequence>
<organism evidence="1 2">
    <name type="scientific">Eiseniibacteriota bacterium</name>
    <dbReference type="NCBI Taxonomy" id="2212470"/>
    <lineage>
        <taxon>Bacteria</taxon>
        <taxon>Candidatus Eiseniibacteriota</taxon>
    </lineage>
</organism>
<name>A0ABV6YLP9_UNCEI</name>
<gene>
    <name evidence="1" type="ORF">ACFL6M_06580</name>
</gene>
<dbReference type="EMBL" id="JBHPKH010000103">
    <property type="protein sequence ID" value="MFC1573248.1"/>
    <property type="molecule type" value="Genomic_DNA"/>
</dbReference>
<keyword evidence="2" id="KW-1185">Reference proteome</keyword>
<evidence type="ECO:0008006" key="3">
    <source>
        <dbReference type="Google" id="ProtNLM"/>
    </source>
</evidence>
<dbReference type="SUPFAM" id="SSF53187">
    <property type="entry name" value="Zn-dependent exopeptidases"/>
    <property type="match status" value="1"/>
</dbReference>
<reference evidence="1 2" key="1">
    <citation type="submission" date="2024-09" db="EMBL/GenBank/DDBJ databases">
        <authorList>
            <person name="D'Angelo T."/>
        </authorList>
    </citation>
    <scope>NUCLEOTIDE SEQUENCE [LARGE SCALE GENOMIC DNA]</scope>
    <source>
        <strain evidence="1">SAG AM-320-E07</strain>
    </source>
</reference>
<dbReference type="Proteomes" id="UP001593833">
    <property type="component" value="Unassembled WGS sequence"/>
</dbReference>
<evidence type="ECO:0000313" key="1">
    <source>
        <dbReference type="EMBL" id="MFC1573248.1"/>
    </source>
</evidence>
<accession>A0ABV6YLP9</accession>
<feature type="non-terminal residue" evidence="1">
    <location>
        <position position="1"/>
    </location>
</feature>
<comment type="caution">
    <text evidence="1">The sequence shown here is derived from an EMBL/GenBank/DDBJ whole genome shotgun (WGS) entry which is preliminary data.</text>
</comment>
<evidence type="ECO:0000313" key="2">
    <source>
        <dbReference type="Proteomes" id="UP001593833"/>
    </source>
</evidence>